<feature type="domain" description="Gfo/Idh/MocA-like oxidoreductase N-terminal" evidence="2">
    <location>
        <begin position="5"/>
        <end position="120"/>
    </location>
</feature>
<dbReference type="InterPro" id="IPR051450">
    <property type="entry name" value="Gfo/Idh/MocA_Oxidoreductases"/>
</dbReference>
<sequence length="345" mass="37537">MRNHRIVVVGCGNMANAWVDYALSRHDTEIVGLVDIKAEFAEAFAIRRNLTCPVFTDVQEAVTVTGATVVFDVTIPESHYGVATTALASGCHVFGEKPMAETMEQARALIGKAAEADRSLAIMQNRRYDKNIRACRELVNEGKGVLGRLGMVNADFFLGAHFGGFRDAMNSPLLLDMAIHTFDQARFITGSDPVSVYCHEFNPPGSWYAGAASAVCIYEMSDGSVFTYRGSWCAEGAATSWQGNWRIIGELGTAIWDGETEPYAEVVSPGTHEGEFMLPHHRISNSAEWSGQGGHAGCLDEMFASITEGRSAETDCRDNIKSMAMVIGAVESARLGQKVELNGYW</sequence>
<evidence type="ECO:0000313" key="5">
    <source>
        <dbReference type="Proteomes" id="UP000076927"/>
    </source>
</evidence>
<name>A0A172TKD8_9BACL</name>
<dbReference type="GO" id="GO:0000166">
    <property type="term" value="F:nucleotide binding"/>
    <property type="evidence" value="ECO:0007669"/>
    <property type="project" value="InterPro"/>
</dbReference>
<dbReference type="PANTHER" id="PTHR43377:SF1">
    <property type="entry name" value="BILIVERDIN REDUCTASE A"/>
    <property type="match status" value="1"/>
</dbReference>
<dbReference type="Proteomes" id="UP000076927">
    <property type="component" value="Chromosome"/>
</dbReference>
<dbReference type="SUPFAM" id="SSF51735">
    <property type="entry name" value="NAD(P)-binding Rossmann-fold domains"/>
    <property type="match status" value="1"/>
</dbReference>
<dbReference type="OrthoDB" id="9800252at2"/>
<gene>
    <name evidence="4" type="ORF">SY83_14235</name>
</gene>
<dbReference type="PATRIC" id="fig|1178515.4.peg.2858"/>
<evidence type="ECO:0000313" key="4">
    <source>
        <dbReference type="EMBL" id="ANE47233.1"/>
    </source>
</evidence>
<keyword evidence="5" id="KW-1185">Reference proteome</keyword>
<dbReference type="Gene3D" id="3.40.50.720">
    <property type="entry name" value="NAD(P)-binding Rossmann-like Domain"/>
    <property type="match status" value="1"/>
</dbReference>
<proteinExistence type="inferred from homology"/>
<evidence type="ECO:0000259" key="2">
    <source>
        <dbReference type="Pfam" id="PF01408"/>
    </source>
</evidence>
<dbReference type="AlphaFoldDB" id="A0A172TKD8"/>
<dbReference type="Pfam" id="PF01408">
    <property type="entry name" value="GFO_IDH_MocA"/>
    <property type="match status" value="1"/>
</dbReference>
<dbReference type="KEGG" id="pswu:SY83_14235"/>
<evidence type="ECO:0000259" key="3">
    <source>
        <dbReference type="Pfam" id="PF02894"/>
    </source>
</evidence>
<dbReference type="InterPro" id="IPR036291">
    <property type="entry name" value="NAD(P)-bd_dom_sf"/>
</dbReference>
<evidence type="ECO:0000256" key="1">
    <source>
        <dbReference type="ARBA" id="ARBA00010928"/>
    </source>
</evidence>
<comment type="similarity">
    <text evidence="1">Belongs to the Gfo/Idh/MocA family.</text>
</comment>
<accession>A0A172TKD8</accession>
<dbReference type="Gene3D" id="3.30.360.10">
    <property type="entry name" value="Dihydrodipicolinate Reductase, domain 2"/>
    <property type="match status" value="1"/>
</dbReference>
<feature type="domain" description="Gfo/Idh/MocA-like oxidoreductase C-terminal" evidence="3">
    <location>
        <begin position="143"/>
        <end position="341"/>
    </location>
</feature>
<dbReference type="Pfam" id="PF02894">
    <property type="entry name" value="GFO_IDH_MocA_C"/>
    <property type="match status" value="1"/>
</dbReference>
<dbReference type="EMBL" id="CP011388">
    <property type="protein sequence ID" value="ANE47233.1"/>
    <property type="molecule type" value="Genomic_DNA"/>
</dbReference>
<organism evidence="4 5">
    <name type="scientific">Paenibacillus swuensis</name>
    <dbReference type="NCBI Taxonomy" id="1178515"/>
    <lineage>
        <taxon>Bacteria</taxon>
        <taxon>Bacillati</taxon>
        <taxon>Bacillota</taxon>
        <taxon>Bacilli</taxon>
        <taxon>Bacillales</taxon>
        <taxon>Paenibacillaceae</taxon>
        <taxon>Paenibacillus</taxon>
    </lineage>
</organism>
<dbReference type="STRING" id="1178515.SY83_14235"/>
<dbReference type="RefSeq" id="WP_068607570.1">
    <property type="nucleotide sequence ID" value="NZ_CP011388.1"/>
</dbReference>
<reference evidence="4 5" key="1">
    <citation type="submission" date="2015-01" db="EMBL/GenBank/DDBJ databases">
        <title>Paenibacillus swuensis/DY6/whole genome sequencing.</title>
        <authorList>
            <person name="Kim M.K."/>
            <person name="Srinivasan S."/>
            <person name="Lee J.-J."/>
        </authorList>
    </citation>
    <scope>NUCLEOTIDE SEQUENCE [LARGE SCALE GENOMIC DNA]</scope>
    <source>
        <strain evidence="4 5">DY6</strain>
    </source>
</reference>
<dbReference type="PANTHER" id="PTHR43377">
    <property type="entry name" value="BILIVERDIN REDUCTASE A"/>
    <property type="match status" value="1"/>
</dbReference>
<protein>
    <submittedName>
        <fullName evidence="4">Oxidoreductase</fullName>
    </submittedName>
</protein>
<dbReference type="InterPro" id="IPR004104">
    <property type="entry name" value="Gfo/Idh/MocA-like_OxRdtase_C"/>
</dbReference>
<dbReference type="InterPro" id="IPR000683">
    <property type="entry name" value="Gfo/Idh/MocA-like_OxRdtase_N"/>
</dbReference>
<dbReference type="SUPFAM" id="SSF55347">
    <property type="entry name" value="Glyceraldehyde-3-phosphate dehydrogenase-like, C-terminal domain"/>
    <property type="match status" value="1"/>
</dbReference>